<proteinExistence type="predicted"/>
<protein>
    <recommendedName>
        <fullName evidence="4">Lipoprotein</fullName>
    </recommendedName>
</protein>
<feature type="region of interest" description="Disordered" evidence="1">
    <location>
        <begin position="44"/>
        <end position="75"/>
    </location>
</feature>
<gene>
    <name evidence="2" type="ORF">TH30_01825</name>
</gene>
<dbReference type="PROSITE" id="PS51257">
    <property type="entry name" value="PROKAR_LIPOPROTEIN"/>
    <property type="match status" value="1"/>
</dbReference>
<organism evidence="2 3">
    <name type="scientific">Thalassospira profundimaris</name>
    <dbReference type="NCBI Taxonomy" id="502049"/>
    <lineage>
        <taxon>Bacteria</taxon>
        <taxon>Pseudomonadati</taxon>
        <taxon>Pseudomonadota</taxon>
        <taxon>Alphaproteobacteria</taxon>
        <taxon>Rhodospirillales</taxon>
        <taxon>Thalassospiraceae</taxon>
        <taxon>Thalassospira</taxon>
    </lineage>
</organism>
<dbReference type="EMBL" id="JPWI01000001">
    <property type="protein sequence ID" value="RCK49094.1"/>
    <property type="molecule type" value="Genomic_DNA"/>
</dbReference>
<evidence type="ECO:0000313" key="2">
    <source>
        <dbReference type="EMBL" id="RCK49094.1"/>
    </source>
</evidence>
<name>A0A367X612_9PROT</name>
<evidence type="ECO:0000256" key="1">
    <source>
        <dbReference type="SAM" id="MobiDB-lite"/>
    </source>
</evidence>
<sequence length="172" mass="18709">MRAVGLTIQTPRSDIIRPFGVLCILALIAVGLSACGGNAVPPGTTNTNYGKLEESGQIKTSRPVVRKKPENTKPGKTAAIPFKQIPSETLKGLSEDAFEARIGTPEMVRGEGEIRVWQYRSEQCSFDAFFVPKAEGQPRELAHMLARMRRGNSVISVQDCLDQVVKLNLANG</sequence>
<reference evidence="2 3" key="1">
    <citation type="submission" date="2014-07" db="EMBL/GenBank/DDBJ databases">
        <title>Draft genome sequence of Thalassospira profundimaris PR54-5.</title>
        <authorList>
            <person name="Lai Q."/>
            <person name="Shao Z."/>
        </authorList>
    </citation>
    <scope>NUCLEOTIDE SEQUENCE [LARGE SCALE GENOMIC DNA]</scope>
    <source>
        <strain evidence="2 3">PR54-5</strain>
    </source>
</reference>
<dbReference type="Proteomes" id="UP000252255">
    <property type="component" value="Unassembled WGS sequence"/>
</dbReference>
<comment type="caution">
    <text evidence="2">The sequence shown here is derived from an EMBL/GenBank/DDBJ whole genome shotgun (WGS) entry which is preliminary data.</text>
</comment>
<evidence type="ECO:0000313" key="3">
    <source>
        <dbReference type="Proteomes" id="UP000252255"/>
    </source>
</evidence>
<dbReference type="AlphaFoldDB" id="A0A367X612"/>
<accession>A0A367X612</accession>
<evidence type="ECO:0008006" key="4">
    <source>
        <dbReference type="Google" id="ProtNLM"/>
    </source>
</evidence>